<proteinExistence type="predicted"/>
<protein>
    <submittedName>
        <fullName evidence="2">Uncharacterized protein</fullName>
    </submittedName>
</protein>
<sequence length="125" mass="14182">MADHISALIGIVAFGLHVAHRVYEVVEIIQDGPEDIASLKHESYDIGYLLLHLQRSDILQDRGSHPQHQDEQYISGLIERSKNALEEINRFVEKMTKKSEGGQVNRPSPSAPRTLRNQFSKQPLE</sequence>
<comment type="caution">
    <text evidence="2">The sequence shown here is derived from an EMBL/GenBank/DDBJ whole genome shotgun (WGS) entry which is preliminary data.</text>
</comment>
<evidence type="ECO:0000313" key="2">
    <source>
        <dbReference type="EMBL" id="PSS38119.1"/>
    </source>
</evidence>
<feature type="region of interest" description="Disordered" evidence="1">
    <location>
        <begin position="95"/>
        <end position="125"/>
    </location>
</feature>
<dbReference type="Proteomes" id="UP000186601">
    <property type="component" value="Unassembled WGS sequence"/>
</dbReference>
<dbReference type="AlphaFoldDB" id="A0A2R6S7F2"/>
<dbReference type="EMBL" id="MLYV02000002">
    <property type="protein sequence ID" value="PSS38119.1"/>
    <property type="molecule type" value="Genomic_DNA"/>
</dbReference>
<gene>
    <name evidence="2" type="ORF">PHLCEN_2v26</name>
</gene>
<evidence type="ECO:0000256" key="1">
    <source>
        <dbReference type="SAM" id="MobiDB-lite"/>
    </source>
</evidence>
<feature type="compositionally biased region" description="Polar residues" evidence="1">
    <location>
        <begin position="115"/>
        <end position="125"/>
    </location>
</feature>
<reference evidence="2 3" key="1">
    <citation type="submission" date="2018-02" db="EMBL/GenBank/DDBJ databases">
        <title>Genome sequence of the basidiomycete white-rot fungus Phlebia centrifuga.</title>
        <authorList>
            <person name="Granchi Z."/>
            <person name="Peng M."/>
            <person name="de Vries R.P."/>
            <person name="Hilden K."/>
            <person name="Makela M.R."/>
            <person name="Grigoriev I."/>
            <person name="Riley R."/>
        </authorList>
    </citation>
    <scope>NUCLEOTIDE SEQUENCE [LARGE SCALE GENOMIC DNA]</scope>
    <source>
        <strain evidence="2 3">FBCC195</strain>
    </source>
</reference>
<keyword evidence="3" id="KW-1185">Reference proteome</keyword>
<accession>A0A2R6S7F2</accession>
<evidence type="ECO:0000313" key="3">
    <source>
        <dbReference type="Proteomes" id="UP000186601"/>
    </source>
</evidence>
<name>A0A2R6S7F2_9APHY</name>
<organism evidence="2 3">
    <name type="scientific">Hermanssonia centrifuga</name>
    <dbReference type="NCBI Taxonomy" id="98765"/>
    <lineage>
        <taxon>Eukaryota</taxon>
        <taxon>Fungi</taxon>
        <taxon>Dikarya</taxon>
        <taxon>Basidiomycota</taxon>
        <taxon>Agaricomycotina</taxon>
        <taxon>Agaricomycetes</taxon>
        <taxon>Polyporales</taxon>
        <taxon>Meruliaceae</taxon>
        <taxon>Hermanssonia</taxon>
    </lineage>
</organism>